<organism evidence="2 3">
    <name type="scientific">Protopolystoma xenopodis</name>
    <dbReference type="NCBI Taxonomy" id="117903"/>
    <lineage>
        <taxon>Eukaryota</taxon>
        <taxon>Metazoa</taxon>
        <taxon>Spiralia</taxon>
        <taxon>Lophotrochozoa</taxon>
        <taxon>Platyhelminthes</taxon>
        <taxon>Monogenea</taxon>
        <taxon>Polyopisthocotylea</taxon>
        <taxon>Polystomatidea</taxon>
        <taxon>Polystomatidae</taxon>
        <taxon>Protopolystoma</taxon>
    </lineage>
</organism>
<dbReference type="Proteomes" id="UP000784294">
    <property type="component" value="Unassembled WGS sequence"/>
</dbReference>
<accession>A0A448XM05</accession>
<evidence type="ECO:0000256" key="1">
    <source>
        <dbReference type="SAM" id="Phobius"/>
    </source>
</evidence>
<proteinExistence type="predicted"/>
<dbReference type="AlphaFoldDB" id="A0A448XM05"/>
<sequence>MASLSSSSTSGSSPSAALSLPLLLVVIFLKVLFIQQQPSHLVPKRDSLRLVVISNAWPNFGKQLPRFEKVI</sequence>
<keyword evidence="1" id="KW-0472">Membrane</keyword>
<feature type="transmembrane region" description="Helical" evidence="1">
    <location>
        <begin position="15"/>
        <end position="34"/>
    </location>
</feature>
<evidence type="ECO:0000313" key="2">
    <source>
        <dbReference type="EMBL" id="VEL39791.1"/>
    </source>
</evidence>
<comment type="caution">
    <text evidence="2">The sequence shown here is derived from an EMBL/GenBank/DDBJ whole genome shotgun (WGS) entry which is preliminary data.</text>
</comment>
<evidence type="ECO:0000313" key="3">
    <source>
        <dbReference type="Proteomes" id="UP000784294"/>
    </source>
</evidence>
<keyword evidence="1" id="KW-0812">Transmembrane</keyword>
<keyword evidence="3" id="KW-1185">Reference proteome</keyword>
<reference evidence="2" key="1">
    <citation type="submission" date="2018-11" db="EMBL/GenBank/DDBJ databases">
        <authorList>
            <consortium name="Pathogen Informatics"/>
        </authorList>
    </citation>
    <scope>NUCLEOTIDE SEQUENCE</scope>
</reference>
<name>A0A448XM05_9PLAT</name>
<protein>
    <submittedName>
        <fullName evidence="2">Uncharacterized protein</fullName>
    </submittedName>
</protein>
<gene>
    <name evidence="2" type="ORF">PXEA_LOCUS33231</name>
</gene>
<keyword evidence="1" id="KW-1133">Transmembrane helix</keyword>
<dbReference type="EMBL" id="CAAALY010262552">
    <property type="protein sequence ID" value="VEL39791.1"/>
    <property type="molecule type" value="Genomic_DNA"/>
</dbReference>